<evidence type="ECO:0000256" key="1">
    <source>
        <dbReference type="ARBA" id="ARBA00023125"/>
    </source>
</evidence>
<dbReference type="SMART" id="SM00421">
    <property type="entry name" value="HTH_LUXR"/>
    <property type="match status" value="1"/>
</dbReference>
<reference evidence="3 4" key="1">
    <citation type="submission" date="2024-10" db="EMBL/GenBank/DDBJ databases">
        <authorList>
            <person name="Lu C.-H."/>
        </authorList>
    </citation>
    <scope>NUCLEOTIDE SEQUENCE [LARGE SCALE GENOMIC DNA]</scope>
    <source>
        <strain evidence="3 4">22ZTDG03-2</strain>
    </source>
</reference>
<dbReference type="InterPro" id="IPR011006">
    <property type="entry name" value="CheY-like_superfamily"/>
</dbReference>
<evidence type="ECO:0000313" key="4">
    <source>
        <dbReference type="Proteomes" id="UP001617689"/>
    </source>
</evidence>
<dbReference type="SUPFAM" id="SSF52172">
    <property type="entry name" value="CheY-like"/>
    <property type="match status" value="1"/>
</dbReference>
<gene>
    <name evidence="3" type="ORF">ACIPUP_11005</name>
</gene>
<dbReference type="RefSeq" id="WP_261386544.1">
    <property type="nucleotide sequence ID" value="NZ_JAXHOY010000006.1"/>
</dbReference>
<dbReference type="Gene3D" id="3.40.50.2300">
    <property type="match status" value="1"/>
</dbReference>
<dbReference type="SUPFAM" id="SSF46894">
    <property type="entry name" value="C-terminal effector domain of the bipartite response regulators"/>
    <property type="match status" value="1"/>
</dbReference>
<proteinExistence type="predicted"/>
<dbReference type="InterPro" id="IPR051015">
    <property type="entry name" value="EvgA-like"/>
</dbReference>
<comment type="caution">
    <text evidence="3">The sequence shown here is derived from an EMBL/GenBank/DDBJ whole genome shotgun (WGS) entry which is preliminary data.</text>
</comment>
<evidence type="ECO:0000313" key="3">
    <source>
        <dbReference type="EMBL" id="MFJ5429683.1"/>
    </source>
</evidence>
<protein>
    <submittedName>
        <fullName evidence="3">Response regulator transcription factor</fullName>
    </submittedName>
</protein>
<dbReference type="PROSITE" id="PS00622">
    <property type="entry name" value="HTH_LUXR_1"/>
    <property type="match status" value="1"/>
</dbReference>
<keyword evidence="4" id="KW-1185">Reference proteome</keyword>
<dbReference type="InterPro" id="IPR016032">
    <property type="entry name" value="Sig_transdc_resp-reg_C-effctor"/>
</dbReference>
<dbReference type="PANTHER" id="PTHR45566">
    <property type="entry name" value="HTH-TYPE TRANSCRIPTIONAL REGULATOR YHJB-RELATED"/>
    <property type="match status" value="1"/>
</dbReference>
<sequence length="205" mass="23034">MVNVVIIDKSPVFIQGLSVGLNDFMHGVNIVGVKEIDEVWPFLEEMNNAFILLNCNKENGEYSLFLEVLHEKYISASVIVMVDTIERHILNYYLKHHVMGVILKTSPVDSIAQALKTVSMGMVCLPDDGVIYEGWSVDNSVKGKLSERQHEVLQLIASGASNKQISRTLNISAGTVKSHLESIFRRLNVRNRTQAAIVLLEEERR</sequence>
<dbReference type="CDD" id="cd06170">
    <property type="entry name" value="LuxR_C_like"/>
    <property type="match status" value="1"/>
</dbReference>
<keyword evidence="1" id="KW-0238">DNA-binding</keyword>
<dbReference type="EMBL" id="JBIXLL010000005">
    <property type="protein sequence ID" value="MFJ5429683.1"/>
    <property type="molecule type" value="Genomic_DNA"/>
</dbReference>
<dbReference type="Pfam" id="PF00196">
    <property type="entry name" value="GerE"/>
    <property type="match status" value="1"/>
</dbReference>
<dbReference type="InterPro" id="IPR000792">
    <property type="entry name" value="Tscrpt_reg_LuxR_C"/>
</dbReference>
<organism evidence="3 4">
    <name type="scientific">Pectobacterium actinidiae</name>
    <dbReference type="NCBI Taxonomy" id="1507808"/>
    <lineage>
        <taxon>Bacteria</taxon>
        <taxon>Pseudomonadati</taxon>
        <taxon>Pseudomonadota</taxon>
        <taxon>Gammaproteobacteria</taxon>
        <taxon>Enterobacterales</taxon>
        <taxon>Pectobacteriaceae</taxon>
        <taxon>Pectobacterium</taxon>
    </lineage>
</organism>
<dbReference type="Proteomes" id="UP001617689">
    <property type="component" value="Unassembled WGS sequence"/>
</dbReference>
<feature type="domain" description="HTH luxR-type" evidence="2">
    <location>
        <begin position="138"/>
        <end position="203"/>
    </location>
</feature>
<evidence type="ECO:0000259" key="2">
    <source>
        <dbReference type="PROSITE" id="PS50043"/>
    </source>
</evidence>
<dbReference type="PROSITE" id="PS50043">
    <property type="entry name" value="HTH_LUXR_2"/>
    <property type="match status" value="1"/>
</dbReference>
<name>A0ABW8GAK4_9GAMM</name>
<dbReference type="PANTHER" id="PTHR45566:SF1">
    <property type="entry name" value="HTH-TYPE TRANSCRIPTIONAL REGULATOR YHJB-RELATED"/>
    <property type="match status" value="1"/>
</dbReference>
<dbReference type="PRINTS" id="PR00038">
    <property type="entry name" value="HTHLUXR"/>
</dbReference>
<accession>A0ABW8GAK4</accession>